<feature type="region of interest" description="Disordered" evidence="1">
    <location>
        <begin position="69"/>
        <end position="89"/>
    </location>
</feature>
<proteinExistence type="predicted"/>
<sequence>MNLTPFRKRAIIPGHGLFQGELMHQNPRWYKYTWVVVTKDTPDDVVPEPLCYAEYKRLTAEIIARGEGYFSTNRQQPRMGPDTPFDPNAERWRGVTFAPAFDDDPDPICNGFK</sequence>
<comment type="caution">
    <text evidence="2">The sequence shown here is derived from an EMBL/GenBank/DDBJ whole genome shotgun (WGS) entry which is preliminary data.</text>
</comment>
<evidence type="ECO:0000313" key="3">
    <source>
        <dbReference type="Proteomes" id="UP000566995"/>
    </source>
</evidence>
<dbReference type="AlphaFoldDB" id="A0A7W7KM41"/>
<evidence type="ECO:0000313" key="2">
    <source>
        <dbReference type="EMBL" id="MBB4865337.1"/>
    </source>
</evidence>
<name>A0A7W7KM41_PSENT</name>
<evidence type="ECO:0000256" key="1">
    <source>
        <dbReference type="SAM" id="MobiDB-lite"/>
    </source>
</evidence>
<gene>
    <name evidence="2" type="ORF">HNP46_004218</name>
</gene>
<dbReference type="EMBL" id="JACHLI010000018">
    <property type="protein sequence ID" value="MBB4865337.1"/>
    <property type="molecule type" value="Genomic_DNA"/>
</dbReference>
<reference evidence="2 3" key="1">
    <citation type="submission" date="2020-08" db="EMBL/GenBank/DDBJ databases">
        <title>Functional genomics of gut bacteria from endangered species of beetles.</title>
        <authorList>
            <person name="Carlos-Shanley C."/>
        </authorList>
    </citation>
    <scope>NUCLEOTIDE SEQUENCE [LARGE SCALE GENOMIC DNA]</scope>
    <source>
        <strain evidence="2 3">S00179</strain>
    </source>
</reference>
<accession>A0A7W7KM41</accession>
<protein>
    <submittedName>
        <fullName evidence="2">Uncharacterized protein</fullName>
    </submittedName>
</protein>
<dbReference type="Proteomes" id="UP000566995">
    <property type="component" value="Unassembled WGS sequence"/>
</dbReference>
<organism evidence="2 3">
    <name type="scientific">Pseudomonas nitroreducens</name>
    <dbReference type="NCBI Taxonomy" id="46680"/>
    <lineage>
        <taxon>Bacteria</taxon>
        <taxon>Pseudomonadati</taxon>
        <taxon>Pseudomonadota</taxon>
        <taxon>Gammaproteobacteria</taxon>
        <taxon>Pseudomonadales</taxon>
        <taxon>Pseudomonadaceae</taxon>
        <taxon>Pseudomonas</taxon>
    </lineage>
</organism>
<dbReference type="RefSeq" id="WP_184592716.1">
    <property type="nucleotide sequence ID" value="NZ_JACHLI010000018.1"/>
</dbReference>